<accession>A0AAN8XI97</accession>
<feature type="region of interest" description="Disordered" evidence="1">
    <location>
        <begin position="69"/>
        <end position="134"/>
    </location>
</feature>
<reference evidence="2 3" key="1">
    <citation type="submission" date="2023-11" db="EMBL/GenBank/DDBJ databases">
        <title>Halocaridina rubra genome assembly.</title>
        <authorList>
            <person name="Smith C."/>
        </authorList>
    </citation>
    <scope>NUCLEOTIDE SEQUENCE [LARGE SCALE GENOMIC DNA]</scope>
    <source>
        <strain evidence="2">EP-1</strain>
        <tissue evidence="2">Whole</tissue>
    </source>
</reference>
<evidence type="ECO:0000313" key="3">
    <source>
        <dbReference type="Proteomes" id="UP001381693"/>
    </source>
</evidence>
<feature type="compositionally biased region" description="Pro residues" evidence="1">
    <location>
        <begin position="260"/>
        <end position="276"/>
    </location>
</feature>
<evidence type="ECO:0000313" key="2">
    <source>
        <dbReference type="EMBL" id="KAK7085035.1"/>
    </source>
</evidence>
<feature type="compositionally biased region" description="Polar residues" evidence="1">
    <location>
        <begin position="69"/>
        <end position="78"/>
    </location>
</feature>
<proteinExistence type="predicted"/>
<keyword evidence="3" id="KW-1185">Reference proteome</keyword>
<dbReference type="EMBL" id="JAXCGZ010001920">
    <property type="protein sequence ID" value="KAK7085035.1"/>
    <property type="molecule type" value="Genomic_DNA"/>
</dbReference>
<sequence length="306" mass="34229">MLTVTPPQKIFLWNVSNNREEERRVDDFYGFIELCFSFDRYYQNYLIISFFCFCAAGCRVLEKDKTSKNISNAAQPEVTTTTTSYSVDYGPQTTTNGHPLNDSPNSSRLSVSSSGQDSSHLVSRKQTQHTTQQITTTTKVYRELHHIGPDGEVVEYPPEGEYDSYAPARPSHSQPGYAMDPYRPHSPASEAGSRSQYEGYPPTTNAGYEYDPYSRGAPPPSQEYPYGQVGYPPQNEAGYSGHYRDAAAGNYVDPGYLERPPTPPSPSERSESPPPHRTIHQGMHAFSLFLCLPSLTYLISDDDCDI</sequence>
<evidence type="ECO:0000256" key="1">
    <source>
        <dbReference type="SAM" id="MobiDB-lite"/>
    </source>
</evidence>
<feature type="region of interest" description="Disordered" evidence="1">
    <location>
        <begin position="148"/>
        <end position="279"/>
    </location>
</feature>
<comment type="caution">
    <text evidence="2">The sequence shown here is derived from an EMBL/GenBank/DDBJ whole genome shotgun (WGS) entry which is preliminary data.</text>
</comment>
<dbReference type="Proteomes" id="UP001381693">
    <property type="component" value="Unassembled WGS sequence"/>
</dbReference>
<feature type="compositionally biased region" description="Polar residues" evidence="1">
    <location>
        <begin position="192"/>
        <end position="206"/>
    </location>
</feature>
<gene>
    <name evidence="2" type="primary">PKP4_2</name>
    <name evidence="2" type="ORF">SK128_007463</name>
</gene>
<name>A0AAN8XI97_HALRR</name>
<feature type="compositionally biased region" description="Low complexity" evidence="1">
    <location>
        <begin position="103"/>
        <end position="121"/>
    </location>
</feature>
<organism evidence="2 3">
    <name type="scientific">Halocaridina rubra</name>
    <name type="common">Hawaiian red shrimp</name>
    <dbReference type="NCBI Taxonomy" id="373956"/>
    <lineage>
        <taxon>Eukaryota</taxon>
        <taxon>Metazoa</taxon>
        <taxon>Ecdysozoa</taxon>
        <taxon>Arthropoda</taxon>
        <taxon>Crustacea</taxon>
        <taxon>Multicrustacea</taxon>
        <taxon>Malacostraca</taxon>
        <taxon>Eumalacostraca</taxon>
        <taxon>Eucarida</taxon>
        <taxon>Decapoda</taxon>
        <taxon>Pleocyemata</taxon>
        <taxon>Caridea</taxon>
        <taxon>Atyoidea</taxon>
        <taxon>Atyidae</taxon>
        <taxon>Halocaridina</taxon>
    </lineage>
</organism>
<dbReference type="AlphaFoldDB" id="A0AAN8XI97"/>
<protein>
    <submittedName>
        <fullName evidence="2">Plakophilin-4</fullName>
    </submittedName>
</protein>